<feature type="non-terminal residue" evidence="2">
    <location>
        <position position="133"/>
    </location>
</feature>
<dbReference type="AlphaFoldDB" id="A0A0B6YVZ7"/>
<dbReference type="EMBL" id="HACG01012775">
    <property type="protein sequence ID" value="CEK59640.1"/>
    <property type="molecule type" value="Transcribed_RNA"/>
</dbReference>
<protein>
    <submittedName>
        <fullName evidence="2">Uncharacterized protein</fullName>
    </submittedName>
</protein>
<accession>A0A0B6YVZ7</accession>
<proteinExistence type="predicted"/>
<sequence length="133" mass="14179">FPHQISVDSQHAIRSSLDAARAQTINSSFNALKDDLDKGKRMLENLEMMKNGLMDPYNKSGGLSDSKSRKLDSSQSRSKSSSLSLTSPSATVSSAPSLSSRPSSRQSTKLSSQTYPSTSPSSSRPSTTTTTSS</sequence>
<name>A0A0B6YVZ7_9EUPU</name>
<feature type="compositionally biased region" description="Low complexity" evidence="1">
    <location>
        <begin position="73"/>
        <end position="133"/>
    </location>
</feature>
<feature type="region of interest" description="Disordered" evidence="1">
    <location>
        <begin position="51"/>
        <end position="133"/>
    </location>
</feature>
<organism evidence="2">
    <name type="scientific">Arion vulgaris</name>
    <dbReference type="NCBI Taxonomy" id="1028688"/>
    <lineage>
        <taxon>Eukaryota</taxon>
        <taxon>Metazoa</taxon>
        <taxon>Spiralia</taxon>
        <taxon>Lophotrochozoa</taxon>
        <taxon>Mollusca</taxon>
        <taxon>Gastropoda</taxon>
        <taxon>Heterobranchia</taxon>
        <taxon>Euthyneura</taxon>
        <taxon>Panpulmonata</taxon>
        <taxon>Eupulmonata</taxon>
        <taxon>Stylommatophora</taxon>
        <taxon>Helicina</taxon>
        <taxon>Arionoidea</taxon>
        <taxon>Arionidae</taxon>
        <taxon>Arion</taxon>
    </lineage>
</organism>
<reference evidence="2" key="1">
    <citation type="submission" date="2014-12" db="EMBL/GenBank/DDBJ databases">
        <title>Insight into the proteome of Arion vulgaris.</title>
        <authorList>
            <person name="Aradska J."/>
            <person name="Bulat T."/>
            <person name="Smidak R."/>
            <person name="Sarate P."/>
            <person name="Gangsoo J."/>
            <person name="Sialana F."/>
            <person name="Bilban M."/>
            <person name="Lubec G."/>
        </authorList>
    </citation>
    <scope>NUCLEOTIDE SEQUENCE</scope>
    <source>
        <tissue evidence="2">Skin</tissue>
    </source>
</reference>
<evidence type="ECO:0000256" key="1">
    <source>
        <dbReference type="SAM" id="MobiDB-lite"/>
    </source>
</evidence>
<gene>
    <name evidence="2" type="primary">ORF36981</name>
</gene>
<feature type="non-terminal residue" evidence="2">
    <location>
        <position position="1"/>
    </location>
</feature>
<evidence type="ECO:0000313" key="2">
    <source>
        <dbReference type="EMBL" id="CEK59640.1"/>
    </source>
</evidence>